<dbReference type="EMBL" id="JAUCMV010000002">
    <property type="protein sequence ID" value="KAK0415173.1"/>
    <property type="molecule type" value="Genomic_DNA"/>
</dbReference>
<evidence type="ECO:0000256" key="1">
    <source>
        <dbReference type="ARBA" id="ARBA00007824"/>
    </source>
</evidence>
<name>A0AA39LZD5_9BILA</name>
<dbReference type="GO" id="GO:0005737">
    <property type="term" value="C:cytoplasm"/>
    <property type="evidence" value="ECO:0007669"/>
    <property type="project" value="TreeGrafter"/>
</dbReference>
<evidence type="ECO:0000259" key="5">
    <source>
        <dbReference type="PROSITE" id="PS51934"/>
    </source>
</evidence>
<keyword evidence="2" id="KW-0808">Transferase</keyword>
<gene>
    <name evidence="6" type="ORF">QR680_011806</name>
</gene>
<dbReference type="Gene3D" id="3.90.1720.10">
    <property type="entry name" value="endopeptidase domain like (from Nostoc punctiforme)"/>
    <property type="match status" value="2"/>
</dbReference>
<evidence type="ECO:0000256" key="3">
    <source>
        <dbReference type="ARBA" id="ARBA00022801"/>
    </source>
</evidence>
<keyword evidence="4" id="KW-0443">Lipid metabolism</keyword>
<dbReference type="PANTHER" id="PTHR13943">
    <property type="entry name" value="HRAS-LIKE SUPPRESSOR - RELATED"/>
    <property type="match status" value="1"/>
</dbReference>
<proteinExistence type="inferred from homology"/>
<sequence>MSKTWVNAKGLLPLLKVGDIIEFPQVLGIAMGRAIFIGEKKIIHFSPGTGSRGYDVKIKTLKDEDTCHKNNSSDSKWIPFPADRIKERALRLLDEKADLSSMKNGEDFVNWCRYGNPDERRPVKINERGPGYKSEYMSAKELATHLEAGDLLERENSAYEHWLVYVGLCMGYDHVVFELTQSSGSSSSSSGKAIIRWIDLFELEGSYRVNNSSDERWRPLPSEEIRNRAIGKYNEEQKDYRIWSNNCEQLSNNFFKDCTRFKNRVELLVMYVGVVGMTAADSGNAQIAVGVFP</sequence>
<dbReference type="GO" id="GO:0008970">
    <property type="term" value="F:phospholipase A1 activity"/>
    <property type="evidence" value="ECO:0007669"/>
    <property type="project" value="TreeGrafter"/>
</dbReference>
<feature type="domain" description="LRAT" evidence="5">
    <location>
        <begin position="151"/>
        <end position="263"/>
    </location>
</feature>
<comment type="similarity">
    <text evidence="1">Belongs to the H-rev107 family.</text>
</comment>
<reference evidence="6" key="1">
    <citation type="submission" date="2023-06" db="EMBL/GenBank/DDBJ databases">
        <title>Genomic analysis of the entomopathogenic nematode Steinernema hermaphroditum.</title>
        <authorList>
            <person name="Schwarz E.M."/>
            <person name="Heppert J.K."/>
            <person name="Baniya A."/>
            <person name="Schwartz H.T."/>
            <person name="Tan C.-H."/>
            <person name="Antoshechkin I."/>
            <person name="Sternberg P.W."/>
            <person name="Goodrich-Blair H."/>
            <person name="Dillman A.R."/>
        </authorList>
    </citation>
    <scope>NUCLEOTIDE SEQUENCE</scope>
    <source>
        <strain evidence="6">PS9179</strain>
        <tissue evidence="6">Whole animal</tissue>
    </source>
</reference>
<evidence type="ECO:0000256" key="4">
    <source>
        <dbReference type="ARBA" id="ARBA00023098"/>
    </source>
</evidence>
<comment type="caution">
    <text evidence="6">The sequence shown here is derived from an EMBL/GenBank/DDBJ whole genome shotgun (WGS) entry which is preliminary data.</text>
</comment>
<protein>
    <recommendedName>
        <fullName evidence="5">LRAT domain-containing protein</fullName>
    </recommendedName>
</protein>
<dbReference type="GO" id="GO:0016410">
    <property type="term" value="F:N-acyltransferase activity"/>
    <property type="evidence" value="ECO:0007669"/>
    <property type="project" value="TreeGrafter"/>
</dbReference>
<evidence type="ECO:0000313" key="7">
    <source>
        <dbReference type="Proteomes" id="UP001175271"/>
    </source>
</evidence>
<dbReference type="Pfam" id="PF04970">
    <property type="entry name" value="LRAT"/>
    <property type="match status" value="2"/>
</dbReference>
<keyword evidence="7" id="KW-1185">Reference proteome</keyword>
<dbReference type="InterPro" id="IPR007053">
    <property type="entry name" value="LRAT_dom"/>
</dbReference>
<dbReference type="GO" id="GO:0004623">
    <property type="term" value="F:phospholipase A2 activity"/>
    <property type="evidence" value="ECO:0007669"/>
    <property type="project" value="TreeGrafter"/>
</dbReference>
<evidence type="ECO:0000256" key="2">
    <source>
        <dbReference type="ARBA" id="ARBA00022679"/>
    </source>
</evidence>
<dbReference type="Proteomes" id="UP001175271">
    <property type="component" value="Unassembled WGS sequence"/>
</dbReference>
<dbReference type="InterPro" id="IPR051496">
    <property type="entry name" value="H-rev107_PLA/AT"/>
</dbReference>
<accession>A0AA39LZD5</accession>
<dbReference type="PROSITE" id="PS51934">
    <property type="entry name" value="LRAT"/>
    <property type="match status" value="1"/>
</dbReference>
<dbReference type="AlphaFoldDB" id="A0AA39LZD5"/>
<evidence type="ECO:0000313" key="6">
    <source>
        <dbReference type="EMBL" id="KAK0415173.1"/>
    </source>
</evidence>
<dbReference type="GO" id="GO:0070292">
    <property type="term" value="P:N-acylphosphatidylethanolamine metabolic process"/>
    <property type="evidence" value="ECO:0007669"/>
    <property type="project" value="TreeGrafter"/>
</dbReference>
<keyword evidence="3" id="KW-0378">Hydrolase</keyword>
<organism evidence="6 7">
    <name type="scientific">Steinernema hermaphroditum</name>
    <dbReference type="NCBI Taxonomy" id="289476"/>
    <lineage>
        <taxon>Eukaryota</taxon>
        <taxon>Metazoa</taxon>
        <taxon>Ecdysozoa</taxon>
        <taxon>Nematoda</taxon>
        <taxon>Chromadorea</taxon>
        <taxon>Rhabditida</taxon>
        <taxon>Tylenchina</taxon>
        <taxon>Panagrolaimomorpha</taxon>
        <taxon>Strongyloidoidea</taxon>
        <taxon>Steinernematidae</taxon>
        <taxon>Steinernema</taxon>
    </lineage>
</organism>
<dbReference type="PANTHER" id="PTHR13943:SF77">
    <property type="entry name" value="LRAT DOMAIN-CONTAINING PROTEIN"/>
    <property type="match status" value="1"/>
</dbReference>